<dbReference type="PANTHER" id="PTHR14189">
    <property type="entry name" value="PROTEIN PHOSPHATASE METHYLESTERASE-1 RELATED"/>
    <property type="match status" value="1"/>
</dbReference>
<evidence type="ECO:0000256" key="3">
    <source>
        <dbReference type="ARBA" id="ARBA00022801"/>
    </source>
</evidence>
<comment type="similarity">
    <text evidence="1 5">Belongs to the AB hydrolase superfamily.</text>
</comment>
<dbReference type="Proteomes" id="UP000000600">
    <property type="component" value="Unassembled WGS sequence"/>
</dbReference>
<dbReference type="InterPro" id="IPR029058">
    <property type="entry name" value="AB_hydrolase_fold"/>
</dbReference>
<comment type="function">
    <text evidence="5">Demethylates proteins that have been reversibly carboxymethylated.</text>
</comment>
<keyword evidence="3 5" id="KW-0378">Hydrolase</keyword>
<dbReference type="AlphaFoldDB" id="A0E4M9"/>
<dbReference type="STRING" id="5888.A0E4M9"/>
<proteinExistence type="inferred from homology"/>
<dbReference type="HOGENOM" id="CLU_071441_0_0_1"/>
<evidence type="ECO:0000256" key="6">
    <source>
        <dbReference type="PIRSR" id="PIRSR022950-1"/>
    </source>
</evidence>
<evidence type="ECO:0000256" key="4">
    <source>
        <dbReference type="ARBA" id="ARBA00049203"/>
    </source>
</evidence>
<dbReference type="InterPro" id="IPR000073">
    <property type="entry name" value="AB_hydrolase_1"/>
</dbReference>
<accession>A0E4M9</accession>
<dbReference type="SUPFAM" id="SSF53474">
    <property type="entry name" value="alpha/beta-Hydrolases"/>
    <property type="match status" value="1"/>
</dbReference>
<dbReference type="FunFam" id="3.40.50.1820:FF:000643">
    <property type="entry name" value="Protein phosphatase methylesterase 1"/>
    <property type="match status" value="1"/>
</dbReference>
<dbReference type="ESTHER" id="parte-a0e4m9">
    <property type="family name" value="PPase_methylesterase_euk"/>
</dbReference>
<protein>
    <recommendedName>
        <fullName evidence="5">Protein phosphatase methylesterase 1</fullName>
        <shortName evidence="5">PME-1</shortName>
        <ecNumber evidence="5">3.1.1.-</ecNumber>
    </recommendedName>
</protein>
<dbReference type="PIRSF" id="PIRSF022950">
    <property type="entry name" value="PPase_methylesterase_euk"/>
    <property type="match status" value="1"/>
</dbReference>
<gene>
    <name evidence="8" type="ORF">GSPATT00023421001</name>
</gene>
<dbReference type="PANTHER" id="PTHR14189:SF0">
    <property type="entry name" value="PROTEIN PHOSPHATASE METHYLESTERASE 1"/>
    <property type="match status" value="1"/>
</dbReference>
<reference evidence="8 9" key="1">
    <citation type="journal article" date="2006" name="Nature">
        <title>Global trends of whole-genome duplications revealed by the ciliate Paramecium tetraurelia.</title>
        <authorList>
            <consortium name="Genoscope"/>
            <person name="Aury J.-M."/>
            <person name="Jaillon O."/>
            <person name="Duret L."/>
            <person name="Noel B."/>
            <person name="Jubin C."/>
            <person name="Porcel B.M."/>
            <person name="Segurens B."/>
            <person name="Daubin V."/>
            <person name="Anthouard V."/>
            <person name="Aiach N."/>
            <person name="Arnaiz O."/>
            <person name="Billaut A."/>
            <person name="Beisson J."/>
            <person name="Blanc I."/>
            <person name="Bouhouche K."/>
            <person name="Camara F."/>
            <person name="Duharcourt S."/>
            <person name="Guigo R."/>
            <person name="Gogendeau D."/>
            <person name="Katinka M."/>
            <person name="Keller A.-M."/>
            <person name="Kissmehl R."/>
            <person name="Klotz C."/>
            <person name="Koll F."/>
            <person name="Le Moue A."/>
            <person name="Lepere C."/>
            <person name="Malinsky S."/>
            <person name="Nowacki M."/>
            <person name="Nowak J.K."/>
            <person name="Plattner H."/>
            <person name="Poulain J."/>
            <person name="Ruiz F."/>
            <person name="Serrano V."/>
            <person name="Zagulski M."/>
            <person name="Dessen P."/>
            <person name="Betermier M."/>
            <person name="Weissenbach J."/>
            <person name="Scarpelli C."/>
            <person name="Schachter V."/>
            <person name="Sperling L."/>
            <person name="Meyer E."/>
            <person name="Cohen J."/>
            <person name="Wincker P."/>
        </authorList>
    </citation>
    <scope>NUCLEOTIDE SEQUENCE [LARGE SCALE GENOMIC DNA]</scope>
    <source>
        <strain evidence="8 9">Stock d4-2</strain>
    </source>
</reference>
<dbReference type="OrthoDB" id="194865at2759"/>
<organism evidence="8 9">
    <name type="scientific">Paramecium tetraurelia</name>
    <dbReference type="NCBI Taxonomy" id="5888"/>
    <lineage>
        <taxon>Eukaryota</taxon>
        <taxon>Sar</taxon>
        <taxon>Alveolata</taxon>
        <taxon>Ciliophora</taxon>
        <taxon>Intramacronucleata</taxon>
        <taxon>Oligohymenophorea</taxon>
        <taxon>Peniculida</taxon>
        <taxon>Parameciidae</taxon>
        <taxon>Paramecium</taxon>
    </lineage>
</organism>
<dbReference type="InParanoid" id="A0E4M9"/>
<feature type="active site" evidence="6">
    <location>
        <position position="280"/>
    </location>
</feature>
<dbReference type="EC" id="3.1.1.-" evidence="5"/>
<keyword evidence="9" id="KW-1185">Reference proteome</keyword>
<dbReference type="KEGG" id="ptm:GSPATT00023421001"/>
<dbReference type="RefSeq" id="XP_001457643.1">
    <property type="nucleotide sequence ID" value="XM_001457606.1"/>
</dbReference>
<feature type="active site" evidence="6">
    <location>
        <position position="161"/>
    </location>
</feature>
<dbReference type="GO" id="GO:0051723">
    <property type="term" value="F:protein methylesterase activity"/>
    <property type="evidence" value="ECO:0007669"/>
    <property type="project" value="UniProtKB-EC"/>
</dbReference>
<sequence length="336" mass="38990">MNLDSVLKPILEEEGGTTETLYKKKQLQKQEWNKYFDTMVIVNVQLSKLMQGTPVYSIMKHEPIVLLIHGAGHCAMTFALLCQQLKTFCSCISYDLMQHGQSLKTEPLEMDNLIKECEDVIDYIRLNNPNTNILLLGHSLGAAIACKLQPKSFIRGLIVIDMIESRAIESIQLMEKELRKRPSQFYSYSSAISYHLSNNLIKNPQSAQITVPHYLNDNLEWKVDLIQTKKYWQEWFKGIQDGFDNFQHSKLLFVAESNRLCSIQFKQQRYKIHLFDQSGHSMHEDEPERMAKLISDFILQEKIPINSDETEKLNSLGQQNFETKALSYEKQLKHVI</sequence>
<dbReference type="Pfam" id="PF12697">
    <property type="entry name" value="Abhydrolase_6"/>
    <property type="match status" value="1"/>
</dbReference>
<dbReference type="InterPro" id="IPR016812">
    <property type="entry name" value="PPase_methylesterase_euk"/>
</dbReference>
<keyword evidence="2 5" id="KW-0719">Serine esterase</keyword>
<evidence type="ECO:0000259" key="7">
    <source>
        <dbReference type="Pfam" id="PF12697"/>
    </source>
</evidence>
<evidence type="ECO:0000256" key="1">
    <source>
        <dbReference type="ARBA" id="ARBA00008645"/>
    </source>
</evidence>
<dbReference type="eggNOG" id="KOG2564">
    <property type="taxonomic scope" value="Eukaryota"/>
</dbReference>
<evidence type="ECO:0000256" key="5">
    <source>
        <dbReference type="PIRNR" id="PIRNR022950"/>
    </source>
</evidence>
<dbReference type="GeneID" id="5043428"/>
<dbReference type="Gene3D" id="3.40.50.1820">
    <property type="entry name" value="alpha/beta hydrolase"/>
    <property type="match status" value="1"/>
</dbReference>
<feature type="domain" description="AB hydrolase-1" evidence="7">
    <location>
        <begin position="65"/>
        <end position="292"/>
    </location>
</feature>
<dbReference type="EMBL" id="CT868658">
    <property type="protein sequence ID" value="CAK90246.1"/>
    <property type="molecule type" value="Genomic_DNA"/>
</dbReference>
<evidence type="ECO:0000256" key="2">
    <source>
        <dbReference type="ARBA" id="ARBA00022487"/>
    </source>
</evidence>
<feature type="active site" evidence="6">
    <location>
        <position position="139"/>
    </location>
</feature>
<evidence type="ECO:0000313" key="9">
    <source>
        <dbReference type="Proteomes" id="UP000000600"/>
    </source>
</evidence>
<name>A0E4M9_PARTE</name>
<dbReference type="OMA" id="GHSMHED"/>
<evidence type="ECO:0000313" key="8">
    <source>
        <dbReference type="EMBL" id="CAK90246.1"/>
    </source>
</evidence>
<comment type="catalytic activity">
    <reaction evidence="4">
        <text>[phosphatase 2A protein]-C-terminal L-leucine methyl ester + H2O = [phosphatase 2A protein]-C-terminal L-leucine + methanol + H(+)</text>
        <dbReference type="Rhea" id="RHEA:48548"/>
        <dbReference type="Rhea" id="RHEA-COMP:12134"/>
        <dbReference type="Rhea" id="RHEA-COMP:12135"/>
        <dbReference type="ChEBI" id="CHEBI:15377"/>
        <dbReference type="ChEBI" id="CHEBI:15378"/>
        <dbReference type="ChEBI" id="CHEBI:17790"/>
        <dbReference type="ChEBI" id="CHEBI:90516"/>
        <dbReference type="ChEBI" id="CHEBI:90517"/>
        <dbReference type="EC" id="3.1.1.89"/>
    </reaction>
</comment>